<evidence type="ECO:0000313" key="3">
    <source>
        <dbReference type="Proteomes" id="UP000018721"/>
    </source>
</evidence>
<sequence>ARHLANSSSYSRKRKLPFHDGPRGGYKGHPRATRESIALFLAESSRNGQLTRGAAVAAAVKFGCCPLWALTIFKERYNSQSKARSGRSPYPPSWLSALYASRTLRTVDAKC</sequence>
<gene>
    <name evidence="2" type="ORF">F443_00142</name>
</gene>
<evidence type="ECO:0000313" key="2">
    <source>
        <dbReference type="EMBL" id="ETI57625.1"/>
    </source>
</evidence>
<dbReference type="AlphaFoldDB" id="V9G1J2"/>
<accession>V9G1J2</accession>
<dbReference type="HOGENOM" id="CLU_2165085_0_0_1"/>
<feature type="compositionally biased region" description="Polar residues" evidence="1">
    <location>
        <begin position="1"/>
        <end position="10"/>
    </location>
</feature>
<proteinExistence type="predicted"/>
<feature type="non-terminal residue" evidence="2">
    <location>
        <position position="1"/>
    </location>
</feature>
<evidence type="ECO:0000256" key="1">
    <source>
        <dbReference type="SAM" id="MobiDB-lite"/>
    </source>
</evidence>
<keyword evidence="3" id="KW-1185">Reference proteome</keyword>
<feature type="region of interest" description="Disordered" evidence="1">
    <location>
        <begin position="1"/>
        <end position="30"/>
    </location>
</feature>
<reference evidence="2 3" key="1">
    <citation type="submission" date="2013-11" db="EMBL/GenBank/DDBJ databases">
        <title>The Genome Sequence of Phytophthora parasitica P1569.</title>
        <authorList>
            <consortium name="The Broad Institute Genomics Platform"/>
            <person name="Russ C."/>
            <person name="Tyler B."/>
            <person name="Panabieres F."/>
            <person name="Shan W."/>
            <person name="Tripathy S."/>
            <person name="Grunwald N."/>
            <person name="Machado M."/>
            <person name="Johnson C.S."/>
            <person name="Arredondo F."/>
            <person name="Hong C."/>
            <person name="Coffey M."/>
            <person name="Young S.K."/>
            <person name="Zeng Q."/>
            <person name="Gargeya S."/>
            <person name="Fitzgerald M."/>
            <person name="Abouelleil A."/>
            <person name="Alvarado L."/>
            <person name="Chapman S.B."/>
            <person name="Gainer-Dewar J."/>
            <person name="Goldberg J."/>
            <person name="Griggs A."/>
            <person name="Gujja S."/>
            <person name="Hansen M."/>
            <person name="Howarth C."/>
            <person name="Imamovic A."/>
            <person name="Ireland A."/>
            <person name="Larimer J."/>
            <person name="McCowan C."/>
            <person name="Murphy C."/>
            <person name="Pearson M."/>
            <person name="Poon T.W."/>
            <person name="Priest M."/>
            <person name="Roberts A."/>
            <person name="Saif S."/>
            <person name="Shea T."/>
            <person name="Sykes S."/>
            <person name="Wortman J."/>
            <person name="Nusbaum C."/>
            <person name="Birren B."/>
        </authorList>
    </citation>
    <scope>NUCLEOTIDE SEQUENCE [LARGE SCALE GENOMIC DNA]</scope>
    <source>
        <strain evidence="2 3">P1569</strain>
    </source>
</reference>
<protein>
    <submittedName>
        <fullName evidence="2">Uncharacterized protein</fullName>
    </submittedName>
</protein>
<comment type="caution">
    <text evidence="2">The sequence shown here is derived from an EMBL/GenBank/DDBJ whole genome shotgun (WGS) entry which is preliminary data.</text>
</comment>
<organism evidence="2 3">
    <name type="scientific">Phytophthora nicotianae P1569</name>
    <dbReference type="NCBI Taxonomy" id="1317065"/>
    <lineage>
        <taxon>Eukaryota</taxon>
        <taxon>Sar</taxon>
        <taxon>Stramenopiles</taxon>
        <taxon>Oomycota</taxon>
        <taxon>Peronosporomycetes</taxon>
        <taxon>Peronosporales</taxon>
        <taxon>Peronosporaceae</taxon>
        <taxon>Phytophthora</taxon>
    </lineage>
</organism>
<dbReference type="Proteomes" id="UP000018721">
    <property type="component" value="Unassembled WGS sequence"/>
</dbReference>
<name>V9G1J2_PHYNI</name>
<dbReference type="EMBL" id="ANIZ01000021">
    <property type="protein sequence ID" value="ETI57625.1"/>
    <property type="molecule type" value="Genomic_DNA"/>
</dbReference>